<evidence type="ECO:0000256" key="2">
    <source>
        <dbReference type="ARBA" id="ARBA00023125"/>
    </source>
</evidence>
<dbReference type="Proteomes" id="UP000234662">
    <property type="component" value="Unassembled WGS sequence"/>
</dbReference>
<proteinExistence type="predicted"/>
<dbReference type="SMART" id="SM00342">
    <property type="entry name" value="HTH_ARAC"/>
    <property type="match status" value="1"/>
</dbReference>
<keyword evidence="3" id="KW-0804">Transcription</keyword>
<dbReference type="InterPro" id="IPR018060">
    <property type="entry name" value="HTH_AraC"/>
</dbReference>
<gene>
    <name evidence="5" type="ORF">CYJ73_00950</name>
</gene>
<dbReference type="Pfam" id="PF12852">
    <property type="entry name" value="Cupin_6"/>
    <property type="match status" value="1"/>
</dbReference>
<keyword evidence="2" id="KW-0238">DNA-binding</keyword>
<accession>A0A2I1RDZ6</accession>
<dbReference type="Gene3D" id="1.10.10.60">
    <property type="entry name" value="Homeodomain-like"/>
    <property type="match status" value="1"/>
</dbReference>
<evidence type="ECO:0000313" key="5">
    <source>
        <dbReference type="EMBL" id="PKZ67286.1"/>
    </source>
</evidence>
<name>A0A2I1RDZ6_9ACTN</name>
<dbReference type="InterPro" id="IPR009057">
    <property type="entry name" value="Homeodomain-like_sf"/>
</dbReference>
<dbReference type="InterPro" id="IPR032783">
    <property type="entry name" value="AraC_lig"/>
</dbReference>
<organism evidence="5 6">
    <name type="scientific">Gordonia terrae</name>
    <dbReference type="NCBI Taxonomy" id="2055"/>
    <lineage>
        <taxon>Bacteria</taxon>
        <taxon>Bacillati</taxon>
        <taxon>Actinomycetota</taxon>
        <taxon>Actinomycetes</taxon>
        <taxon>Mycobacteriales</taxon>
        <taxon>Gordoniaceae</taxon>
        <taxon>Gordonia</taxon>
    </lineage>
</organism>
<feature type="domain" description="HTH araC/xylS-type" evidence="4">
    <location>
        <begin position="232"/>
        <end position="330"/>
    </location>
</feature>
<dbReference type="PROSITE" id="PS01124">
    <property type="entry name" value="HTH_ARAC_FAMILY_2"/>
    <property type="match status" value="1"/>
</dbReference>
<sequence length="334" mass="36328">MIDHGGVRTADDIHPDPFHTPDPLGEALHFFRLNGAFYCRSELSEPWALTMPVWEDCLCVHLVVSGVLRLSAPNGETLSFGPGDLVVVPHGRSHVIRGHGEATFAPVVTDLPHDYLSDRYAILRHGGDGPDRTVLICAVVRFDHPSARSLTSMLPPVLTIRATESRSGANASWLRDLMRIVIDEAGELRPGGEAVITRLSDIIVIHAIRSWLQDAEGTRTGWLGALADPQLGRAVAAVHRDPAAPWSVDRLARVCAMSRSTFAARFTAVVGEPAMQYVTRWRMYVAADRLRDQDASVASVAGGLGYSSEAAFSRAFKRVNGSSPGRVRRESRAG</sequence>
<comment type="caution">
    <text evidence="5">The sequence shown here is derived from an EMBL/GenBank/DDBJ whole genome shotgun (WGS) entry which is preliminary data.</text>
</comment>
<reference evidence="5 6" key="1">
    <citation type="submission" date="2017-12" db="EMBL/GenBank/DDBJ databases">
        <title>Phylogenetic diversity of female urinary microbiome.</title>
        <authorList>
            <person name="Thomas-White K."/>
            <person name="Wolfe A.J."/>
        </authorList>
    </citation>
    <scope>NUCLEOTIDE SEQUENCE [LARGE SCALE GENOMIC DNA]</scope>
    <source>
        <strain evidence="5 6">UMB0777</strain>
    </source>
</reference>
<keyword evidence="1" id="KW-0805">Transcription regulation</keyword>
<dbReference type="EMBL" id="PKJC01000001">
    <property type="protein sequence ID" value="PKZ67286.1"/>
    <property type="molecule type" value="Genomic_DNA"/>
</dbReference>
<dbReference type="SUPFAM" id="SSF46689">
    <property type="entry name" value="Homeodomain-like"/>
    <property type="match status" value="2"/>
</dbReference>
<protein>
    <submittedName>
        <fullName evidence="5">AraC family transcriptional regulator</fullName>
    </submittedName>
</protein>
<dbReference type="InterPro" id="IPR050204">
    <property type="entry name" value="AraC_XylS_family_regulators"/>
</dbReference>
<dbReference type="InterPro" id="IPR014710">
    <property type="entry name" value="RmlC-like_jellyroll"/>
</dbReference>
<dbReference type="GO" id="GO:0003700">
    <property type="term" value="F:DNA-binding transcription factor activity"/>
    <property type="evidence" value="ECO:0007669"/>
    <property type="project" value="InterPro"/>
</dbReference>
<dbReference type="InterPro" id="IPR011051">
    <property type="entry name" value="RmlC_Cupin_sf"/>
</dbReference>
<dbReference type="AlphaFoldDB" id="A0A2I1RDZ6"/>
<evidence type="ECO:0000313" key="6">
    <source>
        <dbReference type="Proteomes" id="UP000234662"/>
    </source>
</evidence>
<dbReference type="Gene3D" id="2.60.120.10">
    <property type="entry name" value="Jelly Rolls"/>
    <property type="match status" value="1"/>
</dbReference>
<evidence type="ECO:0000256" key="3">
    <source>
        <dbReference type="ARBA" id="ARBA00023163"/>
    </source>
</evidence>
<dbReference type="SUPFAM" id="SSF51182">
    <property type="entry name" value="RmlC-like cupins"/>
    <property type="match status" value="1"/>
</dbReference>
<dbReference type="Pfam" id="PF12833">
    <property type="entry name" value="HTH_18"/>
    <property type="match status" value="1"/>
</dbReference>
<dbReference type="PANTHER" id="PTHR46796:SF7">
    <property type="entry name" value="ARAC FAMILY TRANSCRIPTIONAL REGULATOR"/>
    <property type="match status" value="1"/>
</dbReference>
<evidence type="ECO:0000259" key="4">
    <source>
        <dbReference type="PROSITE" id="PS01124"/>
    </source>
</evidence>
<dbReference type="PANTHER" id="PTHR46796">
    <property type="entry name" value="HTH-TYPE TRANSCRIPTIONAL ACTIVATOR RHAS-RELATED"/>
    <property type="match status" value="1"/>
</dbReference>
<dbReference type="GO" id="GO:0043565">
    <property type="term" value="F:sequence-specific DNA binding"/>
    <property type="evidence" value="ECO:0007669"/>
    <property type="project" value="InterPro"/>
</dbReference>
<evidence type="ECO:0000256" key="1">
    <source>
        <dbReference type="ARBA" id="ARBA00023015"/>
    </source>
</evidence>